<reference evidence="1 2" key="1">
    <citation type="journal article" date="2016" name="Mol. Biol. Evol.">
        <title>Comparative Genomics of Early-Diverging Mushroom-Forming Fungi Provides Insights into the Origins of Lignocellulose Decay Capabilities.</title>
        <authorList>
            <person name="Nagy L.G."/>
            <person name="Riley R."/>
            <person name="Tritt A."/>
            <person name="Adam C."/>
            <person name="Daum C."/>
            <person name="Floudas D."/>
            <person name="Sun H."/>
            <person name="Yadav J.S."/>
            <person name="Pangilinan J."/>
            <person name="Larsson K.H."/>
            <person name="Matsuura K."/>
            <person name="Barry K."/>
            <person name="Labutti K."/>
            <person name="Kuo R."/>
            <person name="Ohm R.A."/>
            <person name="Bhattacharya S.S."/>
            <person name="Shirouzu T."/>
            <person name="Yoshinaga Y."/>
            <person name="Martin F.M."/>
            <person name="Grigoriev I.V."/>
            <person name="Hibbett D.S."/>
        </authorList>
    </citation>
    <scope>NUCLEOTIDE SEQUENCE [LARGE SCALE GENOMIC DNA]</scope>
    <source>
        <strain evidence="1 2">L-15889</strain>
    </source>
</reference>
<dbReference type="AlphaFoldDB" id="A0A165TFA1"/>
<proteinExistence type="predicted"/>
<dbReference type="EMBL" id="KV429037">
    <property type="protein sequence ID" value="KZT73352.1"/>
    <property type="molecule type" value="Genomic_DNA"/>
</dbReference>
<evidence type="ECO:0000313" key="1">
    <source>
        <dbReference type="EMBL" id="KZT73352.1"/>
    </source>
</evidence>
<dbReference type="Proteomes" id="UP000076727">
    <property type="component" value="Unassembled WGS sequence"/>
</dbReference>
<name>A0A165TFA1_9APHY</name>
<keyword evidence="2" id="KW-1185">Reference proteome</keyword>
<evidence type="ECO:0000313" key="2">
    <source>
        <dbReference type="Proteomes" id="UP000076727"/>
    </source>
</evidence>
<sequence length="117" mass="12634">MRAFRNHDLIVAPLSILHQSPLLAPGDSVLLLQCTIFKTSPFSRQLCLAPLPGLAQRMVRCVGYAGEPSSTIAMGPPLSCCLRSRHMSNHTDGQVLCSSAYTCEQQDKRKGATPPGL</sequence>
<gene>
    <name evidence="1" type="ORF">DAEQUDRAFT_465549</name>
</gene>
<protein>
    <submittedName>
        <fullName evidence="1">Uncharacterized protein</fullName>
    </submittedName>
</protein>
<organism evidence="1 2">
    <name type="scientific">Daedalea quercina L-15889</name>
    <dbReference type="NCBI Taxonomy" id="1314783"/>
    <lineage>
        <taxon>Eukaryota</taxon>
        <taxon>Fungi</taxon>
        <taxon>Dikarya</taxon>
        <taxon>Basidiomycota</taxon>
        <taxon>Agaricomycotina</taxon>
        <taxon>Agaricomycetes</taxon>
        <taxon>Polyporales</taxon>
        <taxon>Fomitopsis</taxon>
    </lineage>
</organism>
<accession>A0A165TFA1</accession>